<protein>
    <submittedName>
        <fullName evidence="2">Uncharacterized protein</fullName>
    </submittedName>
</protein>
<proteinExistence type="predicted"/>
<dbReference type="Proteomes" id="UP001550044">
    <property type="component" value="Unassembled WGS sequence"/>
</dbReference>
<accession>A0ABV2UMQ6</accession>
<dbReference type="InterPro" id="IPR036597">
    <property type="entry name" value="Fido-like_dom_sf"/>
</dbReference>
<sequence>MRDQLLYAVQQAPLKWTLDLRKALTASAIAASNTIEGYQVDAKDVADLMDGEREVEASDENKAKTLAYQQAMTYIQSLHDVADFCYSKELLNSLHWMLQGHHHPIQDRGTVAQDIHPHHGPRRRTRPRLRGTGPRAAPRPHEGDPGRIW</sequence>
<evidence type="ECO:0000313" key="3">
    <source>
        <dbReference type="Proteomes" id="UP001550044"/>
    </source>
</evidence>
<dbReference type="EMBL" id="JBEXIP010000069">
    <property type="protein sequence ID" value="MET8438736.1"/>
    <property type="molecule type" value="Genomic_DNA"/>
</dbReference>
<comment type="caution">
    <text evidence="2">The sequence shown here is derived from an EMBL/GenBank/DDBJ whole genome shotgun (WGS) entry which is preliminary data.</text>
</comment>
<evidence type="ECO:0000313" key="2">
    <source>
        <dbReference type="EMBL" id="MET8438736.1"/>
    </source>
</evidence>
<feature type="compositionally biased region" description="Basic and acidic residues" evidence="1">
    <location>
        <begin position="139"/>
        <end position="149"/>
    </location>
</feature>
<keyword evidence="3" id="KW-1185">Reference proteome</keyword>
<name>A0ABV2UMQ6_9ACTN</name>
<dbReference type="Gene3D" id="1.10.3290.10">
    <property type="entry name" value="Fido-like domain"/>
    <property type="match status" value="1"/>
</dbReference>
<feature type="region of interest" description="Disordered" evidence="1">
    <location>
        <begin position="111"/>
        <end position="149"/>
    </location>
</feature>
<gene>
    <name evidence="2" type="ORF">ABZV61_39805</name>
</gene>
<dbReference type="RefSeq" id="WP_356713158.1">
    <property type="nucleotide sequence ID" value="NZ_JBEXIP010000069.1"/>
</dbReference>
<reference evidence="2 3" key="1">
    <citation type="submission" date="2024-06" db="EMBL/GenBank/DDBJ databases">
        <title>The Natural Products Discovery Center: Release of the First 8490 Sequenced Strains for Exploring Actinobacteria Biosynthetic Diversity.</title>
        <authorList>
            <person name="Kalkreuter E."/>
            <person name="Kautsar S.A."/>
            <person name="Yang D."/>
            <person name="Bader C.D."/>
            <person name="Teijaro C.N."/>
            <person name="Fluegel L."/>
            <person name="Davis C.M."/>
            <person name="Simpson J.R."/>
            <person name="Lauterbach L."/>
            <person name="Steele A.D."/>
            <person name="Gui C."/>
            <person name="Meng S."/>
            <person name="Li G."/>
            <person name="Viehrig K."/>
            <person name="Ye F."/>
            <person name="Su P."/>
            <person name="Kiefer A.F."/>
            <person name="Nichols A."/>
            <person name="Cepeda A.J."/>
            <person name="Yan W."/>
            <person name="Fan B."/>
            <person name="Jiang Y."/>
            <person name="Adhikari A."/>
            <person name="Zheng C.-J."/>
            <person name="Schuster L."/>
            <person name="Cowan T.M."/>
            <person name="Smanski M.J."/>
            <person name="Chevrette M.G."/>
            <person name="De Carvalho L.P.S."/>
            <person name="Shen B."/>
        </authorList>
    </citation>
    <scope>NUCLEOTIDE SEQUENCE [LARGE SCALE GENOMIC DNA]</scope>
    <source>
        <strain evidence="2 3">NPDC005137</strain>
    </source>
</reference>
<organism evidence="2 3">
    <name type="scientific">Streptomyces sp. 900116325</name>
    <dbReference type="NCBI Taxonomy" id="3154295"/>
    <lineage>
        <taxon>Bacteria</taxon>
        <taxon>Bacillati</taxon>
        <taxon>Actinomycetota</taxon>
        <taxon>Actinomycetes</taxon>
        <taxon>Kitasatosporales</taxon>
        <taxon>Streptomycetaceae</taxon>
        <taxon>Streptomyces</taxon>
    </lineage>
</organism>
<feature type="compositionally biased region" description="Basic residues" evidence="1">
    <location>
        <begin position="118"/>
        <end position="129"/>
    </location>
</feature>
<evidence type="ECO:0000256" key="1">
    <source>
        <dbReference type="SAM" id="MobiDB-lite"/>
    </source>
</evidence>